<name>A0A392QX05_9FABA</name>
<evidence type="ECO:0000313" key="1">
    <source>
        <dbReference type="EMBL" id="MCI28130.1"/>
    </source>
</evidence>
<dbReference type="EMBL" id="LXQA010163712">
    <property type="protein sequence ID" value="MCI28130.1"/>
    <property type="molecule type" value="Genomic_DNA"/>
</dbReference>
<evidence type="ECO:0000313" key="2">
    <source>
        <dbReference type="Proteomes" id="UP000265520"/>
    </source>
</evidence>
<keyword evidence="2" id="KW-1185">Reference proteome</keyword>
<dbReference type="Proteomes" id="UP000265520">
    <property type="component" value="Unassembled WGS sequence"/>
</dbReference>
<reference evidence="1 2" key="1">
    <citation type="journal article" date="2018" name="Front. Plant Sci.">
        <title>Red Clover (Trifolium pratense) and Zigzag Clover (T. medium) - A Picture of Genomic Similarities and Differences.</title>
        <authorList>
            <person name="Dluhosova J."/>
            <person name="Istvanek J."/>
            <person name="Nedelnik J."/>
            <person name="Repkova J."/>
        </authorList>
    </citation>
    <scope>NUCLEOTIDE SEQUENCE [LARGE SCALE GENOMIC DNA]</scope>
    <source>
        <strain evidence="2">cv. 10/8</strain>
        <tissue evidence="1">Leaf</tissue>
    </source>
</reference>
<sequence>APKSVSSTAPYEDTSFTTNGPDHFDLSFPAVNLNLELNSSTFCPG</sequence>
<comment type="caution">
    <text evidence="1">The sequence shown here is derived from an EMBL/GenBank/DDBJ whole genome shotgun (WGS) entry which is preliminary data.</text>
</comment>
<organism evidence="1 2">
    <name type="scientific">Trifolium medium</name>
    <dbReference type="NCBI Taxonomy" id="97028"/>
    <lineage>
        <taxon>Eukaryota</taxon>
        <taxon>Viridiplantae</taxon>
        <taxon>Streptophyta</taxon>
        <taxon>Embryophyta</taxon>
        <taxon>Tracheophyta</taxon>
        <taxon>Spermatophyta</taxon>
        <taxon>Magnoliopsida</taxon>
        <taxon>eudicotyledons</taxon>
        <taxon>Gunneridae</taxon>
        <taxon>Pentapetalae</taxon>
        <taxon>rosids</taxon>
        <taxon>fabids</taxon>
        <taxon>Fabales</taxon>
        <taxon>Fabaceae</taxon>
        <taxon>Papilionoideae</taxon>
        <taxon>50 kb inversion clade</taxon>
        <taxon>NPAAA clade</taxon>
        <taxon>Hologalegina</taxon>
        <taxon>IRL clade</taxon>
        <taxon>Trifolieae</taxon>
        <taxon>Trifolium</taxon>
    </lineage>
</organism>
<proteinExistence type="predicted"/>
<feature type="non-terminal residue" evidence="1">
    <location>
        <position position="1"/>
    </location>
</feature>
<dbReference type="AlphaFoldDB" id="A0A392QX05"/>
<protein>
    <submittedName>
        <fullName evidence="1">Uncharacterized protein</fullName>
    </submittedName>
</protein>
<accession>A0A392QX05</accession>